<keyword evidence="9 18" id="KW-0418">Kinase</keyword>
<evidence type="ECO:0000256" key="11">
    <source>
        <dbReference type="ARBA" id="ARBA00022989"/>
    </source>
</evidence>
<keyword evidence="5" id="KW-0597">Phosphoprotein</keyword>
<evidence type="ECO:0000256" key="12">
    <source>
        <dbReference type="ARBA" id="ARBA00023012"/>
    </source>
</evidence>
<organism evidence="18">
    <name type="scientific">Schaalia odontolytica</name>
    <dbReference type="NCBI Taxonomy" id="1660"/>
    <lineage>
        <taxon>Bacteria</taxon>
        <taxon>Bacillati</taxon>
        <taxon>Actinomycetota</taxon>
        <taxon>Actinomycetes</taxon>
        <taxon>Actinomycetales</taxon>
        <taxon>Actinomycetaceae</taxon>
        <taxon>Schaalia</taxon>
    </lineage>
</organism>
<dbReference type="SMART" id="SM00388">
    <property type="entry name" value="HisKA"/>
    <property type="match status" value="1"/>
</dbReference>
<dbReference type="SMART" id="SM00304">
    <property type="entry name" value="HAMP"/>
    <property type="match status" value="1"/>
</dbReference>
<evidence type="ECO:0000259" key="16">
    <source>
        <dbReference type="PROSITE" id="PS50109"/>
    </source>
</evidence>
<dbReference type="FunFam" id="3.30.565.10:FF:000013">
    <property type="entry name" value="Two-component sensor histidine kinase"/>
    <property type="match status" value="1"/>
</dbReference>
<comment type="subcellular location">
    <subcellularLocation>
        <location evidence="2">Cell membrane</location>
        <topology evidence="2">Multi-pass membrane protein</topology>
    </subcellularLocation>
</comment>
<feature type="domain" description="HAMP" evidence="17">
    <location>
        <begin position="262"/>
        <end position="317"/>
    </location>
</feature>
<dbReference type="GO" id="GO:0005886">
    <property type="term" value="C:plasma membrane"/>
    <property type="evidence" value="ECO:0007669"/>
    <property type="project" value="UniProtKB-SubCell"/>
</dbReference>
<evidence type="ECO:0000256" key="10">
    <source>
        <dbReference type="ARBA" id="ARBA00022840"/>
    </source>
</evidence>
<keyword evidence="8" id="KW-0547">Nucleotide-binding</keyword>
<dbReference type="InterPro" id="IPR003594">
    <property type="entry name" value="HATPase_dom"/>
</dbReference>
<keyword evidence="12" id="KW-0902">Two-component regulatory system</keyword>
<evidence type="ECO:0000256" key="13">
    <source>
        <dbReference type="ARBA" id="ARBA00023136"/>
    </source>
</evidence>
<dbReference type="EC" id="2.7.13.3" evidence="3"/>
<keyword evidence="4" id="KW-1003">Cell membrane</keyword>
<dbReference type="PROSITE" id="PS50109">
    <property type="entry name" value="HIS_KIN"/>
    <property type="match status" value="1"/>
</dbReference>
<evidence type="ECO:0000256" key="7">
    <source>
        <dbReference type="ARBA" id="ARBA00022692"/>
    </source>
</evidence>
<dbReference type="InterPro" id="IPR005467">
    <property type="entry name" value="His_kinase_dom"/>
</dbReference>
<dbReference type="InterPro" id="IPR036890">
    <property type="entry name" value="HATPase_C_sf"/>
</dbReference>
<dbReference type="CDD" id="cd06225">
    <property type="entry name" value="HAMP"/>
    <property type="match status" value="1"/>
</dbReference>
<dbReference type="PRINTS" id="PR00344">
    <property type="entry name" value="BCTRLSENSOR"/>
</dbReference>
<evidence type="ECO:0000256" key="9">
    <source>
        <dbReference type="ARBA" id="ARBA00022777"/>
    </source>
</evidence>
<dbReference type="InterPro" id="IPR003660">
    <property type="entry name" value="HAMP_dom"/>
</dbReference>
<dbReference type="PANTHER" id="PTHR45528">
    <property type="entry name" value="SENSOR HISTIDINE KINASE CPXA"/>
    <property type="match status" value="1"/>
</dbReference>
<comment type="catalytic activity">
    <reaction evidence="1">
        <text>ATP + protein L-histidine = ADP + protein N-phospho-L-histidine.</text>
        <dbReference type="EC" id="2.7.13.3"/>
    </reaction>
</comment>
<feature type="domain" description="Histidine kinase" evidence="16">
    <location>
        <begin position="332"/>
        <end position="549"/>
    </location>
</feature>
<gene>
    <name evidence="18" type="primary">mtrB</name>
    <name evidence="18" type="ORF">AOLFYP35_01137</name>
</gene>
<keyword evidence="10" id="KW-0067">ATP-binding</keyword>
<keyword evidence="13 15" id="KW-0472">Membrane</keyword>
<evidence type="ECO:0000313" key="18">
    <source>
        <dbReference type="EMBL" id="VYS99535.1"/>
    </source>
</evidence>
<dbReference type="GO" id="GO:0000155">
    <property type="term" value="F:phosphorelay sensor kinase activity"/>
    <property type="evidence" value="ECO:0007669"/>
    <property type="project" value="InterPro"/>
</dbReference>
<evidence type="ECO:0000256" key="14">
    <source>
        <dbReference type="ARBA" id="ARBA00035305"/>
    </source>
</evidence>
<evidence type="ECO:0000256" key="5">
    <source>
        <dbReference type="ARBA" id="ARBA00022553"/>
    </source>
</evidence>
<dbReference type="Pfam" id="PF00672">
    <property type="entry name" value="HAMP"/>
    <property type="match status" value="1"/>
</dbReference>
<dbReference type="InterPro" id="IPR004358">
    <property type="entry name" value="Sig_transdc_His_kin-like_C"/>
</dbReference>
<protein>
    <recommendedName>
        <fullName evidence="14">Sensor histidine kinase MtrB</fullName>
        <ecNumber evidence="3">2.7.13.3</ecNumber>
    </recommendedName>
</protein>
<dbReference type="InterPro" id="IPR036097">
    <property type="entry name" value="HisK_dim/P_sf"/>
</dbReference>
<dbReference type="Pfam" id="PF02518">
    <property type="entry name" value="HATPase_c"/>
    <property type="match status" value="1"/>
</dbReference>
<dbReference type="SMART" id="SM00387">
    <property type="entry name" value="HATPase_c"/>
    <property type="match status" value="1"/>
</dbReference>
<dbReference type="CDD" id="cd00082">
    <property type="entry name" value="HisKA"/>
    <property type="match status" value="1"/>
</dbReference>
<dbReference type="PANTHER" id="PTHR45528:SF1">
    <property type="entry name" value="SENSOR HISTIDINE KINASE CPXA"/>
    <property type="match status" value="1"/>
</dbReference>
<dbReference type="GO" id="GO:0005524">
    <property type="term" value="F:ATP binding"/>
    <property type="evidence" value="ECO:0007669"/>
    <property type="project" value="UniProtKB-KW"/>
</dbReference>
<name>A0A6N2T6X4_9ACTO</name>
<feature type="transmembrane region" description="Helical" evidence="15">
    <location>
        <begin position="241"/>
        <end position="265"/>
    </location>
</feature>
<evidence type="ECO:0000256" key="15">
    <source>
        <dbReference type="SAM" id="Phobius"/>
    </source>
</evidence>
<evidence type="ECO:0000256" key="2">
    <source>
        <dbReference type="ARBA" id="ARBA00004651"/>
    </source>
</evidence>
<dbReference type="SUPFAM" id="SSF158472">
    <property type="entry name" value="HAMP domain-like"/>
    <property type="match status" value="1"/>
</dbReference>
<dbReference type="Pfam" id="PF00512">
    <property type="entry name" value="HisKA"/>
    <property type="match status" value="1"/>
</dbReference>
<evidence type="ECO:0000256" key="6">
    <source>
        <dbReference type="ARBA" id="ARBA00022679"/>
    </source>
</evidence>
<dbReference type="SUPFAM" id="SSF47384">
    <property type="entry name" value="Homodimeric domain of signal transducing histidine kinase"/>
    <property type="match status" value="1"/>
</dbReference>
<keyword evidence="7 15" id="KW-0812">Transmembrane</keyword>
<proteinExistence type="predicted"/>
<dbReference type="InterPro" id="IPR050398">
    <property type="entry name" value="HssS/ArlS-like"/>
</dbReference>
<dbReference type="Gene3D" id="1.10.287.130">
    <property type="match status" value="1"/>
</dbReference>
<dbReference type="SUPFAM" id="SSF55874">
    <property type="entry name" value="ATPase domain of HSP90 chaperone/DNA topoisomerase II/histidine kinase"/>
    <property type="match status" value="1"/>
</dbReference>
<dbReference type="NCBIfam" id="NF040691">
    <property type="entry name" value="MtrAB_MtrB"/>
    <property type="match status" value="1"/>
</dbReference>
<dbReference type="InterPro" id="IPR047669">
    <property type="entry name" value="MtrAB_MtrB"/>
</dbReference>
<dbReference type="PROSITE" id="PS50885">
    <property type="entry name" value="HAMP"/>
    <property type="match status" value="1"/>
</dbReference>
<dbReference type="Gene3D" id="6.10.340.10">
    <property type="match status" value="1"/>
</dbReference>
<evidence type="ECO:0000256" key="1">
    <source>
        <dbReference type="ARBA" id="ARBA00000085"/>
    </source>
</evidence>
<evidence type="ECO:0000256" key="3">
    <source>
        <dbReference type="ARBA" id="ARBA00012438"/>
    </source>
</evidence>
<reference evidence="18" key="1">
    <citation type="submission" date="2019-11" db="EMBL/GenBank/DDBJ databases">
        <authorList>
            <person name="Feng L."/>
        </authorList>
    </citation>
    <scope>NUCLEOTIDE SEQUENCE</scope>
    <source>
        <strain evidence="18">AodontolyticusLFYP35</strain>
    </source>
</reference>
<dbReference type="InterPro" id="IPR003661">
    <property type="entry name" value="HisK_dim/P_dom"/>
</dbReference>
<sequence length="564" mass="61983">MIGGDGGVLSTPPVPESHVAPLERVLLFLQRLFRPLRQWRGWERISQWEALRAIRNSASLRAASYLAAVSMVLILVAGTIVATQLRSSVFESRRTAVLSDAALRFSTAQSVFDQSTASTPDQIQESTRQLATSLRVSASGTGAVSVLLLRSESQSQSLRINEIVDPTVLGVISEEMKNAVAGSTDPQWQSVSIPSARDANQRVPAILVGTNVQVPRAGTHQLYIVYSLQADQERIDTVMGILIFAGIPFLLLIPIITFILIYHILGPVRRTATAAGKLAEGNLDVRIDSSDARGSDEMANLGRAFNNMAESLEKKIDEYDELSRLQQRFVSDVSHELRTPLTTIRMAEEMIWDQRKNFDPVTTRSAELLHEQVERFDSMLADLLEISRHDAQSVDLTAESIDLRGLVTRVVNANSELAQRLGVEVIVNAPTHHCTAEIDDRRIERVIRNLLVNAYEHAESRPVVVTIASNETAVAVRVRDHGVGMEPATVERVFDRFYRADPARTRTTGGTGLGLAISLEDVVLHGGTLTAWGEIGVGSSFMMTLPKKVGTAISSDPLELWEKE</sequence>
<evidence type="ECO:0000256" key="4">
    <source>
        <dbReference type="ARBA" id="ARBA00022475"/>
    </source>
</evidence>
<feature type="transmembrane region" description="Helical" evidence="15">
    <location>
        <begin position="65"/>
        <end position="85"/>
    </location>
</feature>
<evidence type="ECO:0000259" key="17">
    <source>
        <dbReference type="PROSITE" id="PS50885"/>
    </source>
</evidence>
<dbReference type="Gene3D" id="3.30.565.10">
    <property type="entry name" value="Histidine kinase-like ATPase, C-terminal domain"/>
    <property type="match status" value="1"/>
</dbReference>
<dbReference type="EMBL" id="CACRSM010000002">
    <property type="protein sequence ID" value="VYS99535.1"/>
    <property type="molecule type" value="Genomic_DNA"/>
</dbReference>
<dbReference type="CDD" id="cd00075">
    <property type="entry name" value="HATPase"/>
    <property type="match status" value="1"/>
</dbReference>
<accession>A0A6N2T6X4</accession>
<dbReference type="FunFam" id="1.10.287.130:FF:000010">
    <property type="entry name" value="Two-component sensor histidine kinase"/>
    <property type="match status" value="1"/>
</dbReference>
<dbReference type="AlphaFoldDB" id="A0A6N2T6X4"/>
<keyword evidence="6 18" id="KW-0808">Transferase</keyword>
<keyword evidence="11 15" id="KW-1133">Transmembrane helix</keyword>
<evidence type="ECO:0000256" key="8">
    <source>
        <dbReference type="ARBA" id="ARBA00022741"/>
    </source>
</evidence>